<dbReference type="GO" id="GO:0005829">
    <property type="term" value="C:cytosol"/>
    <property type="evidence" value="ECO:0007669"/>
    <property type="project" value="TreeGrafter"/>
</dbReference>
<dbReference type="SUPFAM" id="SSF103263">
    <property type="entry name" value="Chorismate synthase, AroC"/>
    <property type="match status" value="2"/>
</dbReference>
<dbReference type="PROSITE" id="PS00789">
    <property type="entry name" value="CHORISMATE_SYNTHASE_3"/>
    <property type="match status" value="1"/>
</dbReference>
<keyword evidence="9" id="KW-1185">Reference proteome</keyword>
<dbReference type="GO" id="GO:0008652">
    <property type="term" value="P:amino acid biosynthetic process"/>
    <property type="evidence" value="ECO:0007669"/>
    <property type="project" value="UniProtKB-KW"/>
</dbReference>
<dbReference type="CDD" id="cd07304">
    <property type="entry name" value="Chorismate_synthase"/>
    <property type="match status" value="1"/>
</dbReference>
<dbReference type="InterPro" id="IPR035904">
    <property type="entry name" value="Chorismate_synth_AroC_sf"/>
</dbReference>
<keyword evidence="4 7" id="KW-0028">Amino-acid biosynthesis</keyword>
<comment type="caution">
    <text evidence="8">The sequence shown here is derived from an EMBL/GenBank/DDBJ whole genome shotgun (WGS) entry which is preliminary data.</text>
</comment>
<dbReference type="OrthoDB" id="1721239at2759"/>
<evidence type="ECO:0000256" key="7">
    <source>
        <dbReference type="RuleBase" id="RU000605"/>
    </source>
</evidence>
<dbReference type="EC" id="4.2.3.5" evidence="3 7"/>
<dbReference type="InterPro" id="IPR020541">
    <property type="entry name" value="Chorismate_synthase_CS"/>
</dbReference>
<comment type="pathway">
    <text evidence="1 7">Metabolic intermediate biosynthesis; chorismate biosynthesis; chorismate from D-erythrose 4-phosphate and phosphoenolpyruvate: step 7/7.</text>
</comment>
<gene>
    <name evidence="8" type="ORF">Poli38472_003161</name>
</gene>
<name>A0A8K1C6C0_PYTOL</name>
<dbReference type="PANTHER" id="PTHR21085:SF0">
    <property type="entry name" value="CHORISMATE SYNTHASE"/>
    <property type="match status" value="1"/>
</dbReference>
<dbReference type="PROSITE" id="PS00788">
    <property type="entry name" value="CHORISMATE_SYNTHASE_2"/>
    <property type="match status" value="1"/>
</dbReference>
<protein>
    <recommendedName>
        <fullName evidence="3 7">Chorismate synthase</fullName>
        <ecNumber evidence="3 7">4.2.3.5</ecNumber>
    </recommendedName>
</protein>
<dbReference type="GO" id="GO:0009073">
    <property type="term" value="P:aromatic amino acid family biosynthetic process"/>
    <property type="evidence" value="ECO:0007669"/>
    <property type="project" value="UniProtKB-KW"/>
</dbReference>
<keyword evidence="6 7" id="KW-0456">Lyase</keyword>
<dbReference type="EMBL" id="SPLM01000144">
    <property type="protein sequence ID" value="TMW57236.1"/>
    <property type="molecule type" value="Genomic_DNA"/>
</dbReference>
<dbReference type="Proteomes" id="UP000794436">
    <property type="component" value="Unassembled WGS sequence"/>
</dbReference>
<dbReference type="UniPathway" id="UPA00053">
    <property type="reaction ID" value="UER00090"/>
</dbReference>
<dbReference type="GO" id="GO:0010181">
    <property type="term" value="F:FMN binding"/>
    <property type="evidence" value="ECO:0007669"/>
    <property type="project" value="TreeGrafter"/>
</dbReference>
<evidence type="ECO:0000313" key="9">
    <source>
        <dbReference type="Proteomes" id="UP000794436"/>
    </source>
</evidence>
<evidence type="ECO:0000313" key="8">
    <source>
        <dbReference type="EMBL" id="TMW57236.1"/>
    </source>
</evidence>
<dbReference type="NCBIfam" id="TIGR00033">
    <property type="entry name" value="aroC"/>
    <property type="match status" value="2"/>
</dbReference>
<reference evidence="8" key="1">
    <citation type="submission" date="2019-03" db="EMBL/GenBank/DDBJ databases">
        <title>Long read genome sequence of the mycoparasitic Pythium oligandrum ATCC 38472 isolated from sugarbeet rhizosphere.</title>
        <authorList>
            <person name="Gaulin E."/>
        </authorList>
    </citation>
    <scope>NUCLEOTIDE SEQUENCE</scope>
    <source>
        <strain evidence="8">ATCC 38472_TT</strain>
    </source>
</reference>
<evidence type="ECO:0000256" key="4">
    <source>
        <dbReference type="ARBA" id="ARBA00022605"/>
    </source>
</evidence>
<dbReference type="HAMAP" id="MF_00300">
    <property type="entry name" value="Chorismate_synth"/>
    <property type="match status" value="1"/>
</dbReference>
<dbReference type="GO" id="GO:0004107">
    <property type="term" value="F:chorismate synthase activity"/>
    <property type="evidence" value="ECO:0007669"/>
    <property type="project" value="UniProtKB-EC"/>
</dbReference>
<dbReference type="Pfam" id="PF01264">
    <property type="entry name" value="Chorismate_synt"/>
    <property type="match status" value="1"/>
</dbReference>
<comment type="similarity">
    <text evidence="2 7">Belongs to the chorismate synthase family.</text>
</comment>
<evidence type="ECO:0000256" key="5">
    <source>
        <dbReference type="ARBA" id="ARBA00023141"/>
    </source>
</evidence>
<comment type="cofactor">
    <cofactor evidence="7">
        <name>FMNH2</name>
        <dbReference type="ChEBI" id="CHEBI:57618"/>
    </cofactor>
    <text evidence="7">Reduced FMN (FMNH(2)).</text>
</comment>
<organism evidence="8 9">
    <name type="scientific">Pythium oligandrum</name>
    <name type="common">Mycoparasitic fungus</name>
    <dbReference type="NCBI Taxonomy" id="41045"/>
    <lineage>
        <taxon>Eukaryota</taxon>
        <taxon>Sar</taxon>
        <taxon>Stramenopiles</taxon>
        <taxon>Oomycota</taxon>
        <taxon>Peronosporomycetes</taxon>
        <taxon>Pythiales</taxon>
        <taxon>Pythiaceae</taxon>
        <taxon>Pythium</taxon>
    </lineage>
</organism>
<evidence type="ECO:0000256" key="3">
    <source>
        <dbReference type="ARBA" id="ARBA00013036"/>
    </source>
</evidence>
<keyword evidence="5 7" id="KW-0057">Aromatic amino acid biosynthesis</keyword>
<proteinExistence type="inferred from homology"/>
<comment type="catalytic activity">
    <reaction evidence="7">
        <text>5-O-(1-carboxyvinyl)-3-phosphoshikimate = chorismate + phosphate</text>
        <dbReference type="Rhea" id="RHEA:21020"/>
        <dbReference type="ChEBI" id="CHEBI:29748"/>
        <dbReference type="ChEBI" id="CHEBI:43474"/>
        <dbReference type="ChEBI" id="CHEBI:57701"/>
        <dbReference type="EC" id="4.2.3.5"/>
    </reaction>
</comment>
<dbReference type="AlphaFoldDB" id="A0A8K1C6C0"/>
<evidence type="ECO:0000256" key="1">
    <source>
        <dbReference type="ARBA" id="ARBA00005044"/>
    </source>
</evidence>
<dbReference type="InterPro" id="IPR000453">
    <property type="entry name" value="Chorismate_synth"/>
</dbReference>
<dbReference type="Gene3D" id="3.60.150.10">
    <property type="entry name" value="Chorismate synthase AroC"/>
    <property type="match status" value="2"/>
</dbReference>
<evidence type="ECO:0000256" key="2">
    <source>
        <dbReference type="ARBA" id="ARBA00008014"/>
    </source>
</evidence>
<accession>A0A8K1C6C0</accession>
<evidence type="ECO:0000256" key="6">
    <source>
        <dbReference type="ARBA" id="ARBA00023239"/>
    </source>
</evidence>
<sequence>MSTFGRLFRVTTFGESHCKGVGCIVDGVPPSMALTEEDLQPQLTRRRPGQSKLTTPRDEKDLVTIMSGTERGFTLGTPVALFVPNENVRPQDYKEMGAVPRPGHADYTYQMKYGTRAASGGGRSSARETIGRVAAGAIAEKFLFSKYQTSIVAWVSSIGNVEMPRDMLHDPKKSTLYTREDVDEIGTLRILRDPSKWTRVASDDEEYTKKQAAADAEYELIFVASTDDLKTPAYVDKSQIVYNRRGDIVPSPDNLSEWLTDDLVPVRCPHPPSACAMSTEVRILKHEQDSTGGVVTCVIRNVPVGLGEPCFDKLQATLAHAMLSIPATKGFEIGSGFSGTSKRGSEHNDPFCSSDRTGHLDVTKNDAGGVLGGISSGADIYFRVAIKPVSTIGRAQPTVDYEGNETVLEAKGRHDPCVLPRAVPLVESMAALALADAAMIQLSREGCMDEPPAKKSRIL</sequence>
<dbReference type="PROSITE" id="PS00787">
    <property type="entry name" value="CHORISMATE_SYNTHASE_1"/>
    <property type="match status" value="1"/>
</dbReference>
<dbReference type="GO" id="GO:0009423">
    <property type="term" value="P:chorismate biosynthetic process"/>
    <property type="evidence" value="ECO:0007669"/>
    <property type="project" value="UniProtKB-UniPathway"/>
</dbReference>
<dbReference type="PANTHER" id="PTHR21085">
    <property type="entry name" value="CHORISMATE SYNTHASE"/>
    <property type="match status" value="1"/>
</dbReference>